<dbReference type="Proteomes" id="UP000029964">
    <property type="component" value="Unassembled WGS sequence"/>
</dbReference>
<proteinExistence type="predicted"/>
<accession>A0A086TG69</accession>
<evidence type="ECO:0000313" key="4">
    <source>
        <dbReference type="Proteomes" id="UP000029964"/>
    </source>
</evidence>
<dbReference type="STRING" id="857340.A0A086TG69"/>
<dbReference type="AlphaFoldDB" id="A0A086TG69"/>
<dbReference type="HOGENOM" id="CLU_020336_11_1_1"/>
<dbReference type="PROSITE" id="PS51257">
    <property type="entry name" value="PROKAR_LIPOPROTEIN"/>
    <property type="match status" value="1"/>
</dbReference>
<gene>
    <name evidence="3" type="ORF">ACRE_007880</name>
</gene>
<evidence type="ECO:0000259" key="2">
    <source>
        <dbReference type="Pfam" id="PF00561"/>
    </source>
</evidence>
<dbReference type="EMBL" id="JPKY01000004">
    <property type="protein sequence ID" value="KFH48351.1"/>
    <property type="molecule type" value="Genomic_DNA"/>
</dbReference>
<dbReference type="InterPro" id="IPR050266">
    <property type="entry name" value="AB_hydrolase_sf"/>
</dbReference>
<protein>
    <submittedName>
        <fullName evidence="3">Serine hydrolase-like protein</fullName>
    </submittedName>
</protein>
<dbReference type="InterPro" id="IPR029058">
    <property type="entry name" value="AB_hydrolase_fold"/>
</dbReference>
<evidence type="ECO:0000313" key="3">
    <source>
        <dbReference type="EMBL" id="KFH48351.1"/>
    </source>
</evidence>
<evidence type="ECO:0000256" key="1">
    <source>
        <dbReference type="SAM" id="MobiDB-lite"/>
    </source>
</evidence>
<dbReference type="PRINTS" id="PR00111">
    <property type="entry name" value="ABHYDROLASE"/>
</dbReference>
<feature type="compositionally biased region" description="Polar residues" evidence="1">
    <location>
        <begin position="230"/>
        <end position="246"/>
    </location>
</feature>
<dbReference type="Gene3D" id="3.40.50.1820">
    <property type="entry name" value="alpha/beta hydrolase"/>
    <property type="match status" value="1"/>
</dbReference>
<dbReference type="PANTHER" id="PTHR43798:SF33">
    <property type="entry name" value="HYDROLASE, PUTATIVE (AFU_ORTHOLOGUE AFUA_2G14860)-RELATED"/>
    <property type="match status" value="1"/>
</dbReference>
<organism evidence="3 4">
    <name type="scientific">Hapsidospora chrysogenum (strain ATCC 11550 / CBS 779.69 / DSM 880 / IAM 14645 / JCM 23072 / IMI 49137)</name>
    <name type="common">Acremonium chrysogenum</name>
    <dbReference type="NCBI Taxonomy" id="857340"/>
    <lineage>
        <taxon>Eukaryota</taxon>
        <taxon>Fungi</taxon>
        <taxon>Dikarya</taxon>
        <taxon>Ascomycota</taxon>
        <taxon>Pezizomycotina</taxon>
        <taxon>Sordariomycetes</taxon>
        <taxon>Hypocreomycetidae</taxon>
        <taxon>Hypocreales</taxon>
        <taxon>Bionectriaceae</taxon>
        <taxon>Hapsidospora</taxon>
    </lineage>
</organism>
<dbReference type="PANTHER" id="PTHR43798">
    <property type="entry name" value="MONOACYLGLYCEROL LIPASE"/>
    <property type="match status" value="1"/>
</dbReference>
<dbReference type="InterPro" id="IPR000073">
    <property type="entry name" value="AB_hydrolase_1"/>
</dbReference>
<dbReference type="GO" id="GO:0016787">
    <property type="term" value="F:hydrolase activity"/>
    <property type="evidence" value="ECO:0007669"/>
    <property type="project" value="UniProtKB-KW"/>
</dbReference>
<reference evidence="4" key="1">
    <citation type="journal article" date="2014" name="Genome Announc.">
        <title>Genome sequence and annotation of Acremonium chrysogenum, producer of the beta-lactam antibiotic cephalosporin C.</title>
        <authorList>
            <person name="Terfehr D."/>
            <person name="Dahlmann T.A."/>
            <person name="Specht T."/>
            <person name="Zadra I."/>
            <person name="Kuernsteiner H."/>
            <person name="Kueck U."/>
        </authorList>
    </citation>
    <scope>NUCLEOTIDE SEQUENCE [LARGE SCALE GENOMIC DNA]</scope>
    <source>
        <strain evidence="4">ATCC 11550 / CBS 779.69 / DSM 880 / IAM 14645 / JCM 23072 / IMI 49137</strain>
    </source>
</reference>
<keyword evidence="3" id="KW-0378">Hydrolase</keyword>
<feature type="domain" description="AB hydrolase-1" evidence="2">
    <location>
        <begin position="89"/>
        <end position="368"/>
    </location>
</feature>
<dbReference type="OrthoDB" id="408373at2759"/>
<dbReference type="SUPFAM" id="SSF53474">
    <property type="entry name" value="alpha/beta-Hydrolases"/>
    <property type="match status" value="1"/>
</dbReference>
<feature type="region of interest" description="Disordered" evidence="1">
    <location>
        <begin position="229"/>
        <end position="254"/>
    </location>
</feature>
<feature type="region of interest" description="Disordered" evidence="1">
    <location>
        <begin position="38"/>
        <end position="64"/>
    </location>
</feature>
<dbReference type="GO" id="GO:0016020">
    <property type="term" value="C:membrane"/>
    <property type="evidence" value="ECO:0007669"/>
    <property type="project" value="TreeGrafter"/>
</dbReference>
<keyword evidence="4" id="KW-1185">Reference proteome</keyword>
<dbReference type="Pfam" id="PF00561">
    <property type="entry name" value="Abhydrolase_1"/>
    <property type="match status" value="1"/>
</dbReference>
<name>A0A086TG69_HAPC1</name>
<comment type="caution">
    <text evidence="3">The sequence shown here is derived from an EMBL/GenBank/DDBJ whole genome shotgun (WGS) entry which is preliminary data.</text>
</comment>
<sequence length="384" mass="41534">MEKLQMNRPLGVAAVAAAACLVSAYLYVRPALRHRVKPRPTAVARSRTEKSSGEGHPYPPDVFPGARDVETPYGSIKVFEWGPEDGEKVLLLHGIGTPGIALGDMAKAFVARGCRVMLFDLFGRGYSDAPTDLPYDERLYVSQILLVLASSSLPWSGSESFHIIGYSLGGALAAAFAAYFPHMLRSATLVCPGGLVRPSHVSIKSRLLYSEGLLPESLVHRLVRRRLEPQSGQSADVPTDGGNNEEGSYPDFDSVPLSTARQATRVGDVMKWQLEMNQGYVGAYISTIRNAPIYGHHNGLWRRLSERLGERRATSGDVLPPGLPGGKVCLILADTDPVVVAEEWIEDSRAVLGEDGVHIHVIPGGHEIALSKGEVVAELAIAEW</sequence>